<dbReference type="SMART" id="SM00028">
    <property type="entry name" value="TPR"/>
    <property type="match status" value="4"/>
</dbReference>
<feature type="repeat" description="TPR" evidence="3">
    <location>
        <begin position="287"/>
        <end position="320"/>
    </location>
</feature>
<protein>
    <submittedName>
        <fullName evidence="4">Tetratricopeptide repeat protein</fullName>
    </submittedName>
</protein>
<organism evidence="4 5">
    <name type="scientific">Seonamhaeicola aphaedonensis</name>
    <dbReference type="NCBI Taxonomy" id="1461338"/>
    <lineage>
        <taxon>Bacteria</taxon>
        <taxon>Pseudomonadati</taxon>
        <taxon>Bacteroidota</taxon>
        <taxon>Flavobacteriia</taxon>
        <taxon>Flavobacteriales</taxon>
        <taxon>Flavobacteriaceae</taxon>
    </lineage>
</organism>
<keyword evidence="1" id="KW-0677">Repeat</keyword>
<evidence type="ECO:0000256" key="1">
    <source>
        <dbReference type="ARBA" id="ARBA00022737"/>
    </source>
</evidence>
<dbReference type="InterPro" id="IPR019734">
    <property type="entry name" value="TPR_rpt"/>
</dbReference>
<dbReference type="Pfam" id="PF13432">
    <property type="entry name" value="TPR_16"/>
    <property type="match status" value="1"/>
</dbReference>
<dbReference type="PROSITE" id="PS50005">
    <property type="entry name" value="TPR"/>
    <property type="match status" value="3"/>
</dbReference>
<dbReference type="PANTHER" id="PTHR44858:SF1">
    <property type="entry name" value="UDP-N-ACETYLGLUCOSAMINE--PEPTIDE N-ACETYLGLUCOSAMINYLTRANSFERASE SPINDLY-RELATED"/>
    <property type="match status" value="1"/>
</dbReference>
<dbReference type="SUPFAM" id="SSF48452">
    <property type="entry name" value="TPR-like"/>
    <property type="match status" value="2"/>
</dbReference>
<dbReference type="Proteomes" id="UP000256629">
    <property type="component" value="Unassembled WGS sequence"/>
</dbReference>
<feature type="repeat" description="TPR" evidence="3">
    <location>
        <begin position="253"/>
        <end position="286"/>
    </location>
</feature>
<name>A0A3D9HJI5_9FLAO</name>
<accession>A0A3D9HJI5</accession>
<keyword evidence="2 3" id="KW-0802">TPR repeat</keyword>
<dbReference type="InterPro" id="IPR050498">
    <property type="entry name" value="Ycf3"/>
</dbReference>
<dbReference type="PROSITE" id="PS50293">
    <property type="entry name" value="TPR_REGION"/>
    <property type="match status" value="1"/>
</dbReference>
<dbReference type="AlphaFoldDB" id="A0A3D9HJI5"/>
<feature type="repeat" description="TPR" evidence="3">
    <location>
        <begin position="219"/>
        <end position="252"/>
    </location>
</feature>
<dbReference type="Gene3D" id="1.25.40.10">
    <property type="entry name" value="Tetratricopeptide repeat domain"/>
    <property type="match status" value="2"/>
</dbReference>
<dbReference type="InterPro" id="IPR011990">
    <property type="entry name" value="TPR-like_helical_dom_sf"/>
</dbReference>
<dbReference type="OrthoDB" id="1149028at2"/>
<dbReference type="PANTHER" id="PTHR44858">
    <property type="entry name" value="TETRATRICOPEPTIDE REPEAT PROTEIN 6"/>
    <property type="match status" value="1"/>
</dbReference>
<sequence length="418" mass="47217">MNKQIIIVLALVVCSFSFSQKKELKAVEKAIKGTNFSEAKAALTQAEAFLDVMDEKTKDKYYFLKAQAYYSEGSGSLKDYDVALKSLNEVQSSYSNEIPELKQKMTNSLLTKGNKAYEGKDFSKASKFFEKAYGFSKKDTVYLYYAAATAVNVQEFDRALKFYEELKKVGYTGVTTEYCAIDVSTQKEEVFPNKQMRDISIKTKTHKDPFEKKSDSKKPEIVKNVALIYVSQGNNEKAIEAMKDARAETPDDVNLLLTEANIYFKMGNTEKFRSLLEEATQMDPENAELQYNLGVIAADSGEDARAKQYYDKAIELDPNYINAYINLSALILGKEESIIKEMNGLGTSAADDRRYEELRKERQDLYRKAVPYLSKALNIEPENLSAAKTLMNIYSILGETDKYKEMKGIVEAIEASAN</sequence>
<dbReference type="EMBL" id="QRDX01000002">
    <property type="protein sequence ID" value="RED49595.1"/>
    <property type="molecule type" value="Genomic_DNA"/>
</dbReference>
<evidence type="ECO:0000313" key="4">
    <source>
        <dbReference type="EMBL" id="RED49595.1"/>
    </source>
</evidence>
<evidence type="ECO:0000256" key="3">
    <source>
        <dbReference type="PROSITE-ProRule" id="PRU00339"/>
    </source>
</evidence>
<gene>
    <name evidence="4" type="ORF">DFQ02_102373</name>
</gene>
<reference evidence="4 5" key="1">
    <citation type="submission" date="2018-07" db="EMBL/GenBank/DDBJ databases">
        <title>Genomic Encyclopedia of Type Strains, Phase III (KMG-III): the genomes of soil and plant-associated and newly described type strains.</title>
        <authorList>
            <person name="Whitman W."/>
        </authorList>
    </citation>
    <scope>NUCLEOTIDE SEQUENCE [LARGE SCALE GENOMIC DNA]</scope>
    <source>
        <strain evidence="4 5">CECT 8487</strain>
    </source>
</reference>
<evidence type="ECO:0000256" key="2">
    <source>
        <dbReference type="ARBA" id="ARBA00022803"/>
    </source>
</evidence>
<dbReference type="RefSeq" id="WP_116040009.1">
    <property type="nucleotide sequence ID" value="NZ_QRDX01000002.1"/>
</dbReference>
<keyword evidence="5" id="KW-1185">Reference proteome</keyword>
<comment type="caution">
    <text evidence="4">The sequence shown here is derived from an EMBL/GenBank/DDBJ whole genome shotgun (WGS) entry which is preliminary data.</text>
</comment>
<evidence type="ECO:0000313" key="5">
    <source>
        <dbReference type="Proteomes" id="UP000256629"/>
    </source>
</evidence>
<proteinExistence type="predicted"/>